<dbReference type="Ensembl" id="ENSPCLT00000024989.1">
    <property type="protein sequence ID" value="ENSPCLP00000018735.1"/>
    <property type="gene ID" value="ENSPCLG00000015723.1"/>
</dbReference>
<organism evidence="1 2">
    <name type="scientific">Phasianus colchicus</name>
    <name type="common">Common pheasant</name>
    <dbReference type="NCBI Taxonomy" id="9054"/>
    <lineage>
        <taxon>Eukaryota</taxon>
        <taxon>Metazoa</taxon>
        <taxon>Chordata</taxon>
        <taxon>Craniata</taxon>
        <taxon>Vertebrata</taxon>
        <taxon>Euteleostomi</taxon>
        <taxon>Archelosauria</taxon>
        <taxon>Archosauria</taxon>
        <taxon>Dinosauria</taxon>
        <taxon>Saurischia</taxon>
        <taxon>Theropoda</taxon>
        <taxon>Coelurosauria</taxon>
        <taxon>Aves</taxon>
        <taxon>Neognathae</taxon>
        <taxon>Galloanserae</taxon>
        <taxon>Galliformes</taxon>
        <taxon>Phasianidae</taxon>
        <taxon>Phasianinae</taxon>
        <taxon>Phasianus</taxon>
    </lineage>
</organism>
<accession>A0A669QG62</accession>
<reference evidence="1" key="1">
    <citation type="submission" date="2025-08" db="UniProtKB">
        <authorList>
            <consortium name="Ensembl"/>
        </authorList>
    </citation>
    <scope>IDENTIFICATION</scope>
</reference>
<reference evidence="1" key="2">
    <citation type="submission" date="2025-09" db="UniProtKB">
        <authorList>
            <consortium name="Ensembl"/>
        </authorList>
    </citation>
    <scope>IDENTIFICATION</scope>
</reference>
<keyword evidence="2" id="KW-1185">Reference proteome</keyword>
<sequence length="126" mass="13243">MGLWVGYGAGYGAAGLDMGPMVGSPSALRVALAGAWQAVRGRRLRHFPRVLALLEAVGRAAPAALSCHHLDPMAAILPIPPYCHGCHLVPMAAILSHWPPSCPVGRHLVQHPPIAMAAILSPWQPS</sequence>
<evidence type="ECO:0000313" key="2">
    <source>
        <dbReference type="Proteomes" id="UP000472261"/>
    </source>
</evidence>
<evidence type="ECO:0000313" key="1">
    <source>
        <dbReference type="Ensembl" id="ENSPCLP00000018735.1"/>
    </source>
</evidence>
<proteinExistence type="predicted"/>
<name>A0A669QG62_PHACC</name>
<dbReference type="Proteomes" id="UP000472261">
    <property type="component" value="Unplaced"/>
</dbReference>
<dbReference type="AlphaFoldDB" id="A0A669QG62"/>
<protein>
    <submittedName>
        <fullName evidence="1">Uncharacterized protein</fullName>
    </submittedName>
</protein>